<sequence length="125" mass="14424">MCNCFSNHFKSARAASRQSKTETTVFYQMVNLRKSMGSVVPENTMGNWFWPLQVVFKPNETQLQEMVANMRRKITEFYNDKAGKFIGEDGILVMSESLRERAELSRNTKGCMNVYSAIVSHHSRM</sequence>
<evidence type="ECO:0000313" key="2">
    <source>
        <dbReference type="Proteomes" id="UP001457282"/>
    </source>
</evidence>
<name>A0AAW1YQ41_RUBAR</name>
<comment type="caution">
    <text evidence="1">The sequence shown here is derived from an EMBL/GenBank/DDBJ whole genome shotgun (WGS) entry which is preliminary data.</text>
</comment>
<keyword evidence="2" id="KW-1185">Reference proteome</keyword>
<proteinExistence type="predicted"/>
<evidence type="ECO:0000313" key="1">
    <source>
        <dbReference type="EMBL" id="KAK9950606.1"/>
    </source>
</evidence>
<dbReference type="Proteomes" id="UP001457282">
    <property type="component" value="Unassembled WGS sequence"/>
</dbReference>
<dbReference type="InterPro" id="IPR023213">
    <property type="entry name" value="CAT-like_dom_sf"/>
</dbReference>
<reference evidence="1 2" key="1">
    <citation type="journal article" date="2023" name="G3 (Bethesda)">
        <title>A chromosome-length genome assembly and annotation of blackberry (Rubus argutus, cv. 'Hillquist').</title>
        <authorList>
            <person name="Bruna T."/>
            <person name="Aryal R."/>
            <person name="Dudchenko O."/>
            <person name="Sargent D.J."/>
            <person name="Mead D."/>
            <person name="Buti M."/>
            <person name="Cavallini A."/>
            <person name="Hytonen T."/>
            <person name="Andres J."/>
            <person name="Pham M."/>
            <person name="Weisz D."/>
            <person name="Mascagni F."/>
            <person name="Usai G."/>
            <person name="Natali L."/>
            <person name="Bassil N."/>
            <person name="Fernandez G.E."/>
            <person name="Lomsadze A."/>
            <person name="Armour M."/>
            <person name="Olukolu B."/>
            <person name="Poorten T."/>
            <person name="Britton C."/>
            <person name="Davik J."/>
            <person name="Ashrafi H."/>
            <person name="Aiden E.L."/>
            <person name="Borodovsky M."/>
            <person name="Worthington M."/>
        </authorList>
    </citation>
    <scope>NUCLEOTIDE SEQUENCE [LARGE SCALE GENOMIC DNA]</scope>
    <source>
        <strain evidence="1">PI 553951</strain>
    </source>
</reference>
<protein>
    <submittedName>
        <fullName evidence="1">Uncharacterized protein</fullName>
    </submittedName>
</protein>
<dbReference type="Gene3D" id="3.30.559.10">
    <property type="entry name" value="Chloramphenicol acetyltransferase-like domain"/>
    <property type="match status" value="1"/>
</dbReference>
<dbReference type="AlphaFoldDB" id="A0AAW1YQ41"/>
<accession>A0AAW1YQ41</accession>
<gene>
    <name evidence="1" type="ORF">M0R45_006088</name>
</gene>
<organism evidence="1 2">
    <name type="scientific">Rubus argutus</name>
    <name type="common">Southern blackberry</name>
    <dbReference type="NCBI Taxonomy" id="59490"/>
    <lineage>
        <taxon>Eukaryota</taxon>
        <taxon>Viridiplantae</taxon>
        <taxon>Streptophyta</taxon>
        <taxon>Embryophyta</taxon>
        <taxon>Tracheophyta</taxon>
        <taxon>Spermatophyta</taxon>
        <taxon>Magnoliopsida</taxon>
        <taxon>eudicotyledons</taxon>
        <taxon>Gunneridae</taxon>
        <taxon>Pentapetalae</taxon>
        <taxon>rosids</taxon>
        <taxon>fabids</taxon>
        <taxon>Rosales</taxon>
        <taxon>Rosaceae</taxon>
        <taxon>Rosoideae</taxon>
        <taxon>Rosoideae incertae sedis</taxon>
        <taxon>Rubus</taxon>
    </lineage>
</organism>
<dbReference type="EMBL" id="JBEDUW010000001">
    <property type="protein sequence ID" value="KAK9950606.1"/>
    <property type="molecule type" value="Genomic_DNA"/>
</dbReference>